<organism evidence="2 3">
    <name type="scientific">Modicella reniformis</name>
    <dbReference type="NCBI Taxonomy" id="1440133"/>
    <lineage>
        <taxon>Eukaryota</taxon>
        <taxon>Fungi</taxon>
        <taxon>Fungi incertae sedis</taxon>
        <taxon>Mucoromycota</taxon>
        <taxon>Mortierellomycotina</taxon>
        <taxon>Mortierellomycetes</taxon>
        <taxon>Mortierellales</taxon>
        <taxon>Mortierellaceae</taxon>
        <taxon>Modicella</taxon>
    </lineage>
</organism>
<dbReference type="Proteomes" id="UP000749646">
    <property type="component" value="Unassembled WGS sequence"/>
</dbReference>
<protein>
    <submittedName>
        <fullName evidence="2">Uncharacterized protein</fullName>
    </submittedName>
</protein>
<evidence type="ECO:0000313" key="3">
    <source>
        <dbReference type="Proteomes" id="UP000749646"/>
    </source>
</evidence>
<keyword evidence="3" id="KW-1185">Reference proteome</keyword>
<dbReference type="OrthoDB" id="418131at2759"/>
<sequence>MDNAAIIENATRMYKLHAIPGEVKIVKRQGCLNEIQGVPHDDWELELPGHERLARQGQEQHGSGDEDEDKDMNEEDDNTEMRVRMKGNQDAAAQARALLAVSASAPSATTL</sequence>
<name>A0A9P6ILG7_9FUNG</name>
<proteinExistence type="predicted"/>
<reference evidence="2" key="1">
    <citation type="journal article" date="2020" name="Fungal Divers.">
        <title>Resolving the Mortierellaceae phylogeny through synthesis of multi-gene phylogenetics and phylogenomics.</title>
        <authorList>
            <person name="Vandepol N."/>
            <person name="Liber J."/>
            <person name="Desiro A."/>
            <person name="Na H."/>
            <person name="Kennedy M."/>
            <person name="Barry K."/>
            <person name="Grigoriev I.V."/>
            <person name="Miller A.N."/>
            <person name="O'Donnell K."/>
            <person name="Stajich J.E."/>
            <person name="Bonito G."/>
        </authorList>
    </citation>
    <scope>NUCLEOTIDE SEQUENCE</scope>
    <source>
        <strain evidence="2">MES-2147</strain>
    </source>
</reference>
<comment type="caution">
    <text evidence="2">The sequence shown here is derived from an EMBL/GenBank/DDBJ whole genome shotgun (WGS) entry which is preliminary data.</text>
</comment>
<evidence type="ECO:0000256" key="1">
    <source>
        <dbReference type="SAM" id="MobiDB-lite"/>
    </source>
</evidence>
<gene>
    <name evidence="2" type="ORF">BGZ65_002309</name>
</gene>
<dbReference type="AlphaFoldDB" id="A0A9P6ILG7"/>
<accession>A0A9P6ILG7</accession>
<dbReference type="EMBL" id="JAAAHW010009765">
    <property type="protein sequence ID" value="KAF9936516.1"/>
    <property type="molecule type" value="Genomic_DNA"/>
</dbReference>
<feature type="region of interest" description="Disordered" evidence="1">
    <location>
        <begin position="48"/>
        <end position="81"/>
    </location>
</feature>
<evidence type="ECO:0000313" key="2">
    <source>
        <dbReference type="EMBL" id="KAF9936516.1"/>
    </source>
</evidence>
<feature type="compositionally biased region" description="Acidic residues" evidence="1">
    <location>
        <begin position="65"/>
        <end position="78"/>
    </location>
</feature>